<evidence type="ECO:0000256" key="1">
    <source>
        <dbReference type="SAM" id="MobiDB-lite"/>
    </source>
</evidence>
<sequence length="170" mass="18671">MSDLPSFPSLRPKLPDHQTLDKCPSPHDNTGYDGACYASLKATKTWADAECSLYLGGRAPGLRHDDREDSFVSGGEAEQSLRPALWMGLDNQSKWRTFTWSVRGGLTIYTLGGERSMVTPVRPPVRRLNVTDGSWLHQALQPNLRLPSAKYTNGGDGPHALTPVDRLTAP</sequence>
<organism evidence="2 3">
    <name type="scientific">Chionoecetes opilio</name>
    <name type="common">Atlantic snow crab</name>
    <name type="synonym">Cancer opilio</name>
    <dbReference type="NCBI Taxonomy" id="41210"/>
    <lineage>
        <taxon>Eukaryota</taxon>
        <taxon>Metazoa</taxon>
        <taxon>Ecdysozoa</taxon>
        <taxon>Arthropoda</taxon>
        <taxon>Crustacea</taxon>
        <taxon>Multicrustacea</taxon>
        <taxon>Malacostraca</taxon>
        <taxon>Eumalacostraca</taxon>
        <taxon>Eucarida</taxon>
        <taxon>Decapoda</taxon>
        <taxon>Pleocyemata</taxon>
        <taxon>Brachyura</taxon>
        <taxon>Eubrachyura</taxon>
        <taxon>Majoidea</taxon>
        <taxon>Majidae</taxon>
        <taxon>Chionoecetes</taxon>
    </lineage>
</organism>
<feature type="region of interest" description="Disordered" evidence="1">
    <location>
        <begin position="1"/>
        <end position="26"/>
    </location>
</feature>
<dbReference type="InterPro" id="IPR016187">
    <property type="entry name" value="CTDL_fold"/>
</dbReference>
<keyword evidence="3" id="KW-1185">Reference proteome</keyword>
<gene>
    <name evidence="2" type="primary">SL6</name>
    <name evidence="2" type="ORF">GWK47_036521</name>
</gene>
<dbReference type="Gene3D" id="3.10.100.10">
    <property type="entry name" value="Mannose-Binding Protein A, subunit A"/>
    <property type="match status" value="1"/>
</dbReference>
<name>A0A8J4YNQ4_CHIOP</name>
<dbReference type="AlphaFoldDB" id="A0A8J4YNQ4"/>
<dbReference type="InterPro" id="IPR016186">
    <property type="entry name" value="C-type_lectin-like/link_sf"/>
</dbReference>
<proteinExistence type="predicted"/>
<comment type="caution">
    <text evidence="2">The sequence shown here is derived from an EMBL/GenBank/DDBJ whole genome shotgun (WGS) entry which is preliminary data.</text>
</comment>
<dbReference type="SUPFAM" id="SSF56436">
    <property type="entry name" value="C-type lectin-like"/>
    <property type="match status" value="1"/>
</dbReference>
<dbReference type="CDD" id="cd00037">
    <property type="entry name" value="CLECT"/>
    <property type="match status" value="1"/>
</dbReference>
<reference evidence="2" key="1">
    <citation type="submission" date="2020-07" db="EMBL/GenBank/DDBJ databases">
        <title>The High-quality genome of the commercially important snow crab, Chionoecetes opilio.</title>
        <authorList>
            <person name="Jeong J.-H."/>
            <person name="Ryu S."/>
        </authorList>
    </citation>
    <scope>NUCLEOTIDE SEQUENCE</scope>
    <source>
        <strain evidence="2">MADBK_172401_WGS</strain>
        <tissue evidence="2">Digestive gland</tissue>
    </source>
</reference>
<protein>
    <submittedName>
        <fullName evidence="2">Snaclec 6</fullName>
    </submittedName>
</protein>
<accession>A0A8J4YNQ4</accession>
<dbReference type="Proteomes" id="UP000770661">
    <property type="component" value="Unassembled WGS sequence"/>
</dbReference>
<evidence type="ECO:0000313" key="2">
    <source>
        <dbReference type="EMBL" id="KAG0726456.1"/>
    </source>
</evidence>
<feature type="region of interest" description="Disordered" evidence="1">
    <location>
        <begin position="147"/>
        <end position="170"/>
    </location>
</feature>
<dbReference type="EMBL" id="JACEEZ010004405">
    <property type="protein sequence ID" value="KAG0726456.1"/>
    <property type="molecule type" value="Genomic_DNA"/>
</dbReference>
<evidence type="ECO:0000313" key="3">
    <source>
        <dbReference type="Proteomes" id="UP000770661"/>
    </source>
</evidence>